<comment type="caution">
    <text evidence="7">The sequence shown here is derived from an EMBL/GenBank/DDBJ whole genome shotgun (WGS) entry which is preliminary data.</text>
</comment>
<evidence type="ECO:0000256" key="1">
    <source>
        <dbReference type="ARBA" id="ARBA00010333"/>
    </source>
</evidence>
<evidence type="ECO:0000313" key="7">
    <source>
        <dbReference type="EMBL" id="GGB26118.1"/>
    </source>
</evidence>
<dbReference type="InterPro" id="IPR001638">
    <property type="entry name" value="Solute-binding_3/MltF_N"/>
</dbReference>
<reference evidence="7" key="1">
    <citation type="journal article" date="2014" name="Int. J. Syst. Evol. Microbiol.">
        <title>Complete genome sequence of Corynebacterium casei LMG S-19264T (=DSM 44701T), isolated from a smear-ripened cheese.</title>
        <authorList>
            <consortium name="US DOE Joint Genome Institute (JGI-PGF)"/>
            <person name="Walter F."/>
            <person name="Albersmeier A."/>
            <person name="Kalinowski J."/>
            <person name="Ruckert C."/>
        </authorList>
    </citation>
    <scope>NUCLEOTIDE SEQUENCE</scope>
    <source>
        <strain evidence="7">CGMCC 1.12827</strain>
    </source>
</reference>
<dbReference type="Gene3D" id="3.40.190.10">
    <property type="entry name" value="Periplasmic binding protein-like II"/>
    <property type="match status" value="2"/>
</dbReference>
<feature type="chain" id="PRO_5036675428" evidence="5">
    <location>
        <begin position="27"/>
        <end position="334"/>
    </location>
</feature>
<dbReference type="GO" id="GO:0006865">
    <property type="term" value="P:amino acid transport"/>
    <property type="evidence" value="ECO:0007669"/>
    <property type="project" value="TreeGrafter"/>
</dbReference>
<comment type="similarity">
    <text evidence="1">Belongs to the bacterial solute-binding protein 3 family.</text>
</comment>
<reference evidence="7" key="2">
    <citation type="submission" date="2020-09" db="EMBL/GenBank/DDBJ databases">
        <authorList>
            <person name="Sun Q."/>
            <person name="Zhou Y."/>
        </authorList>
    </citation>
    <scope>NUCLEOTIDE SEQUENCE</scope>
    <source>
        <strain evidence="7">CGMCC 1.12827</strain>
    </source>
</reference>
<keyword evidence="2" id="KW-0813">Transport</keyword>
<dbReference type="SMART" id="SM00062">
    <property type="entry name" value="PBPb"/>
    <property type="match status" value="1"/>
</dbReference>
<sequence length="334" mass="36081">MRRAFRVRATLALAVAAVSSASLVSACGSSEPRNLIDSIRSGSVILGTKYDQPGLGLRHPDKKFSGFDVSVSEYVVDTIADRLGVKHPKITWRETPSAQRETLIGNGEVDMIAATYSITPSRAKKVAFAGPYLVTYQGLMVRKDDTSITTLADLNRGKKLCSVTGSTPAQNVKKQLPGVQLQEYDSYSSCVEALQRNKVDAMTTDEMILAGFSNFDPGKFKLVGMEYAKDTCVNDTYKKAGAPFSTEYYGIGMAKDQPDTVKEVNSVLQQMLTPATGSSVSPWSNALQKAVGAEEVNRMRERAGSSGSKYTFTPQPGNLSFLDAPSTPCPKELS</sequence>
<feature type="signal peptide" evidence="5">
    <location>
        <begin position="1"/>
        <end position="26"/>
    </location>
</feature>
<keyword evidence="8" id="KW-1185">Reference proteome</keyword>
<dbReference type="Proteomes" id="UP000621454">
    <property type="component" value="Unassembled WGS sequence"/>
</dbReference>
<dbReference type="PROSITE" id="PS51257">
    <property type="entry name" value="PROKAR_LIPOPROTEIN"/>
    <property type="match status" value="1"/>
</dbReference>
<dbReference type="Pfam" id="PF00497">
    <property type="entry name" value="SBP_bac_3"/>
    <property type="match status" value="1"/>
</dbReference>
<dbReference type="RefSeq" id="WP_188585752.1">
    <property type="nucleotide sequence ID" value="NZ_BMGC01000006.1"/>
</dbReference>
<evidence type="ECO:0000313" key="8">
    <source>
        <dbReference type="Proteomes" id="UP000621454"/>
    </source>
</evidence>
<dbReference type="GO" id="GO:0005576">
    <property type="term" value="C:extracellular region"/>
    <property type="evidence" value="ECO:0007669"/>
    <property type="project" value="TreeGrafter"/>
</dbReference>
<evidence type="ECO:0000256" key="4">
    <source>
        <dbReference type="SAM" id="MobiDB-lite"/>
    </source>
</evidence>
<dbReference type="CDD" id="cd13690">
    <property type="entry name" value="PBP2_GluB"/>
    <property type="match status" value="1"/>
</dbReference>
<gene>
    <name evidence="7" type="ORF">GCM10011489_12830</name>
</gene>
<feature type="region of interest" description="Disordered" evidence="4">
    <location>
        <begin position="300"/>
        <end position="334"/>
    </location>
</feature>
<dbReference type="GO" id="GO:0030288">
    <property type="term" value="C:outer membrane-bounded periplasmic space"/>
    <property type="evidence" value="ECO:0007669"/>
    <property type="project" value="TreeGrafter"/>
</dbReference>
<dbReference type="PANTHER" id="PTHR30085:SF6">
    <property type="entry name" value="ABC TRANSPORTER GLUTAMINE-BINDING PROTEIN GLNH"/>
    <property type="match status" value="1"/>
</dbReference>
<evidence type="ECO:0000256" key="5">
    <source>
        <dbReference type="SAM" id="SignalP"/>
    </source>
</evidence>
<evidence type="ECO:0000259" key="6">
    <source>
        <dbReference type="SMART" id="SM00062"/>
    </source>
</evidence>
<dbReference type="PANTHER" id="PTHR30085">
    <property type="entry name" value="AMINO ACID ABC TRANSPORTER PERMEASE"/>
    <property type="match status" value="1"/>
</dbReference>
<proteinExistence type="inferred from homology"/>
<feature type="compositionally biased region" description="Polar residues" evidence="4">
    <location>
        <begin position="305"/>
        <end position="318"/>
    </location>
</feature>
<dbReference type="AlphaFoldDB" id="A0A916T382"/>
<dbReference type="EMBL" id="BMGC01000006">
    <property type="protein sequence ID" value="GGB26118.1"/>
    <property type="molecule type" value="Genomic_DNA"/>
</dbReference>
<evidence type="ECO:0000256" key="3">
    <source>
        <dbReference type="ARBA" id="ARBA00022729"/>
    </source>
</evidence>
<dbReference type="InterPro" id="IPR051455">
    <property type="entry name" value="Bact_solute-bind_prot3"/>
</dbReference>
<accession>A0A916T382</accession>
<feature type="domain" description="Solute-binding protein family 3/N-terminal" evidence="6">
    <location>
        <begin position="43"/>
        <end position="287"/>
    </location>
</feature>
<name>A0A916T382_9ACTN</name>
<evidence type="ECO:0000256" key="2">
    <source>
        <dbReference type="ARBA" id="ARBA00022448"/>
    </source>
</evidence>
<protein>
    <submittedName>
        <fullName evidence="7">Glutamate ABC transporter, periplasmic protein</fullName>
    </submittedName>
</protein>
<organism evidence="7 8">
    <name type="scientific">Gordonia jinhuaensis</name>
    <dbReference type="NCBI Taxonomy" id="1517702"/>
    <lineage>
        <taxon>Bacteria</taxon>
        <taxon>Bacillati</taxon>
        <taxon>Actinomycetota</taxon>
        <taxon>Actinomycetes</taxon>
        <taxon>Mycobacteriales</taxon>
        <taxon>Gordoniaceae</taxon>
        <taxon>Gordonia</taxon>
    </lineage>
</organism>
<dbReference type="SUPFAM" id="SSF53850">
    <property type="entry name" value="Periplasmic binding protein-like II"/>
    <property type="match status" value="1"/>
</dbReference>
<keyword evidence="3 5" id="KW-0732">Signal</keyword>